<evidence type="ECO:0000259" key="6">
    <source>
        <dbReference type="Pfam" id="PF14833"/>
    </source>
</evidence>
<dbReference type="NCBIfam" id="TIGR01505">
    <property type="entry name" value="tartro_sem_red"/>
    <property type="match status" value="1"/>
</dbReference>
<dbReference type="InterPro" id="IPR008927">
    <property type="entry name" value="6-PGluconate_DH-like_C_sf"/>
</dbReference>
<dbReference type="InterPro" id="IPR002204">
    <property type="entry name" value="3-OH-isobutyrate_DH-rel_CS"/>
</dbReference>
<dbReference type="Pfam" id="PF14833">
    <property type="entry name" value="NAD_binding_11"/>
    <property type="match status" value="1"/>
</dbReference>
<protein>
    <submittedName>
        <fullName evidence="7">2-hydroxy-3-oxopropionate reductase</fullName>
    </submittedName>
</protein>
<dbReference type="RefSeq" id="WP_106535371.1">
    <property type="nucleotide sequence ID" value="NZ_ML142897.1"/>
</dbReference>
<evidence type="ECO:0000259" key="5">
    <source>
        <dbReference type="Pfam" id="PF03446"/>
    </source>
</evidence>
<keyword evidence="3" id="KW-0520">NAD</keyword>
<dbReference type="OrthoDB" id="5176214at2"/>
<sequence>MTTVAVVGLGIMGAPMARNLLDAGFDVVGCNRSRAPVDAFVEAGGRGADDVASAVGTADVIITVLPDAPDVAEVTSGPDGILAHCPRGALHIDMSTIAPAAARELAEAAAEAGVRSLDAPVSGGDQGAADGTLSIMVGGEAADVEEARPLFEAMGSTIEHVGPSGAGQTLKAANQLIVGGTIQLVAEAIVMLEASGVDPEAAVPVLAGGMAGNRILDRKAEGMLKRDFTPRFRVDLHHKDLGIVLDTAREAGATIPLGAAVAQLMGAARARGDGQLDHTALLRLVEELSGRSGE</sequence>
<evidence type="ECO:0000256" key="3">
    <source>
        <dbReference type="ARBA" id="ARBA00023027"/>
    </source>
</evidence>
<organism evidence="7 8">
    <name type="scientific">Haloactinopolyspora alba</name>
    <dbReference type="NCBI Taxonomy" id="648780"/>
    <lineage>
        <taxon>Bacteria</taxon>
        <taxon>Bacillati</taxon>
        <taxon>Actinomycetota</taxon>
        <taxon>Actinomycetes</taxon>
        <taxon>Jiangellales</taxon>
        <taxon>Jiangellaceae</taxon>
        <taxon>Haloactinopolyspora</taxon>
    </lineage>
</organism>
<accession>A0A2P8EFP9</accession>
<dbReference type="GO" id="GO:0050661">
    <property type="term" value="F:NADP binding"/>
    <property type="evidence" value="ECO:0007669"/>
    <property type="project" value="InterPro"/>
</dbReference>
<dbReference type="InterPro" id="IPR036291">
    <property type="entry name" value="NAD(P)-bd_dom_sf"/>
</dbReference>
<keyword evidence="8" id="KW-1185">Reference proteome</keyword>
<comment type="caution">
    <text evidence="7">The sequence shown here is derived from an EMBL/GenBank/DDBJ whole genome shotgun (WGS) entry which is preliminary data.</text>
</comment>
<dbReference type="Gene3D" id="1.10.1040.10">
    <property type="entry name" value="N-(1-d-carboxylethyl)-l-norvaline Dehydrogenase, domain 2"/>
    <property type="match status" value="1"/>
</dbReference>
<evidence type="ECO:0000313" key="8">
    <source>
        <dbReference type="Proteomes" id="UP000243528"/>
    </source>
</evidence>
<feature type="domain" description="3-hydroxyisobutyrate dehydrogenase-like NAD-binding" evidence="6">
    <location>
        <begin position="165"/>
        <end position="284"/>
    </location>
</feature>
<dbReference type="GO" id="GO:0051287">
    <property type="term" value="F:NAD binding"/>
    <property type="evidence" value="ECO:0007669"/>
    <property type="project" value="InterPro"/>
</dbReference>
<dbReference type="PANTHER" id="PTHR43060">
    <property type="entry name" value="3-HYDROXYISOBUTYRATE DEHYDROGENASE-LIKE 1, MITOCHONDRIAL-RELATED"/>
    <property type="match status" value="1"/>
</dbReference>
<evidence type="ECO:0000256" key="2">
    <source>
        <dbReference type="ARBA" id="ARBA00023002"/>
    </source>
</evidence>
<proteinExistence type="inferred from homology"/>
<evidence type="ECO:0000313" key="7">
    <source>
        <dbReference type="EMBL" id="PSL08298.1"/>
    </source>
</evidence>
<keyword evidence="2" id="KW-0560">Oxidoreductase</keyword>
<dbReference type="Gene3D" id="3.40.50.720">
    <property type="entry name" value="NAD(P)-binding Rossmann-like Domain"/>
    <property type="match status" value="1"/>
</dbReference>
<dbReference type="AlphaFoldDB" id="A0A2P8EFP9"/>
<dbReference type="InterPro" id="IPR029154">
    <property type="entry name" value="HIBADH-like_NADP-bd"/>
</dbReference>
<feature type="active site" evidence="4">
    <location>
        <position position="171"/>
    </location>
</feature>
<dbReference type="SUPFAM" id="SSF51735">
    <property type="entry name" value="NAD(P)-binding Rossmann-fold domains"/>
    <property type="match status" value="1"/>
</dbReference>
<dbReference type="SUPFAM" id="SSF48179">
    <property type="entry name" value="6-phosphogluconate dehydrogenase C-terminal domain-like"/>
    <property type="match status" value="1"/>
</dbReference>
<dbReference type="InterPro" id="IPR013328">
    <property type="entry name" value="6PGD_dom2"/>
</dbReference>
<gene>
    <name evidence="7" type="ORF">CLV30_101269</name>
</gene>
<name>A0A2P8EFP9_9ACTN</name>
<dbReference type="InterPro" id="IPR006115">
    <property type="entry name" value="6PGDH_NADP-bd"/>
</dbReference>
<reference evidence="7 8" key="1">
    <citation type="submission" date="2018-03" db="EMBL/GenBank/DDBJ databases">
        <title>Genomic Encyclopedia of Archaeal and Bacterial Type Strains, Phase II (KMG-II): from individual species to whole genera.</title>
        <authorList>
            <person name="Goeker M."/>
        </authorList>
    </citation>
    <scope>NUCLEOTIDE SEQUENCE [LARGE SCALE GENOMIC DNA]</scope>
    <source>
        <strain evidence="7 8">DSM 45211</strain>
    </source>
</reference>
<comment type="similarity">
    <text evidence="1">Belongs to the HIBADH-related family.</text>
</comment>
<evidence type="ECO:0000256" key="4">
    <source>
        <dbReference type="PIRSR" id="PIRSR000103-1"/>
    </source>
</evidence>
<dbReference type="GO" id="GO:0046487">
    <property type="term" value="P:glyoxylate metabolic process"/>
    <property type="evidence" value="ECO:0007669"/>
    <property type="project" value="InterPro"/>
</dbReference>
<dbReference type="PROSITE" id="PS00895">
    <property type="entry name" value="3_HYDROXYISOBUT_DH"/>
    <property type="match status" value="1"/>
</dbReference>
<dbReference type="InterPro" id="IPR015815">
    <property type="entry name" value="HIBADH-related"/>
</dbReference>
<dbReference type="PANTHER" id="PTHR43060:SF15">
    <property type="entry name" value="3-HYDROXYISOBUTYRATE DEHYDROGENASE-LIKE 1, MITOCHONDRIAL-RELATED"/>
    <property type="match status" value="1"/>
</dbReference>
<dbReference type="Pfam" id="PF03446">
    <property type="entry name" value="NAD_binding_2"/>
    <property type="match status" value="1"/>
</dbReference>
<dbReference type="GO" id="GO:0008679">
    <property type="term" value="F:2-hydroxy-3-oxopropionate reductase activity"/>
    <property type="evidence" value="ECO:0007669"/>
    <property type="project" value="InterPro"/>
</dbReference>
<dbReference type="Proteomes" id="UP000243528">
    <property type="component" value="Unassembled WGS sequence"/>
</dbReference>
<dbReference type="PIRSF" id="PIRSF000103">
    <property type="entry name" value="HIBADH"/>
    <property type="match status" value="1"/>
</dbReference>
<evidence type="ECO:0000256" key="1">
    <source>
        <dbReference type="ARBA" id="ARBA00009080"/>
    </source>
</evidence>
<dbReference type="GO" id="GO:0016054">
    <property type="term" value="P:organic acid catabolic process"/>
    <property type="evidence" value="ECO:0007669"/>
    <property type="project" value="UniProtKB-ARBA"/>
</dbReference>
<dbReference type="EMBL" id="PYGE01000001">
    <property type="protein sequence ID" value="PSL08298.1"/>
    <property type="molecule type" value="Genomic_DNA"/>
</dbReference>
<feature type="domain" description="6-phosphogluconate dehydrogenase NADP-binding" evidence="5">
    <location>
        <begin position="3"/>
        <end position="162"/>
    </location>
</feature>
<dbReference type="InterPro" id="IPR006398">
    <property type="entry name" value="Tartro_sem_red"/>
</dbReference>